<name>A0A2P2L2F6_RHIMU</name>
<organism evidence="1">
    <name type="scientific">Rhizophora mucronata</name>
    <name type="common">Asiatic mangrove</name>
    <dbReference type="NCBI Taxonomy" id="61149"/>
    <lineage>
        <taxon>Eukaryota</taxon>
        <taxon>Viridiplantae</taxon>
        <taxon>Streptophyta</taxon>
        <taxon>Embryophyta</taxon>
        <taxon>Tracheophyta</taxon>
        <taxon>Spermatophyta</taxon>
        <taxon>Magnoliopsida</taxon>
        <taxon>eudicotyledons</taxon>
        <taxon>Gunneridae</taxon>
        <taxon>Pentapetalae</taxon>
        <taxon>rosids</taxon>
        <taxon>fabids</taxon>
        <taxon>Malpighiales</taxon>
        <taxon>Rhizophoraceae</taxon>
        <taxon>Rhizophora</taxon>
    </lineage>
</organism>
<sequence>MHIPKQKASLCRPHFIGRIFLKLHQLRNFLDTLISRSWMKGFTCLRLFQLTMGE</sequence>
<evidence type="ECO:0000313" key="1">
    <source>
        <dbReference type="EMBL" id="MBX12128.1"/>
    </source>
</evidence>
<reference evidence="1" key="1">
    <citation type="submission" date="2018-02" db="EMBL/GenBank/DDBJ databases">
        <title>Rhizophora mucronata_Transcriptome.</title>
        <authorList>
            <person name="Meera S.P."/>
            <person name="Sreeshan A."/>
            <person name="Augustine A."/>
        </authorList>
    </citation>
    <scope>NUCLEOTIDE SEQUENCE</scope>
    <source>
        <tissue evidence="1">Leaf</tissue>
    </source>
</reference>
<protein>
    <submittedName>
        <fullName evidence="1">Uncharacterized protein</fullName>
    </submittedName>
</protein>
<dbReference type="AlphaFoldDB" id="A0A2P2L2F6"/>
<proteinExistence type="predicted"/>
<accession>A0A2P2L2F6</accession>
<dbReference type="EMBL" id="GGEC01031644">
    <property type="protein sequence ID" value="MBX12128.1"/>
    <property type="molecule type" value="Transcribed_RNA"/>
</dbReference>